<keyword evidence="2" id="KW-0732">Signal</keyword>
<reference evidence="4" key="1">
    <citation type="submission" date="2017-06" db="EMBL/GenBank/DDBJ databases">
        <authorList>
            <person name="Varghese N."/>
            <person name="Submissions S."/>
        </authorList>
    </citation>
    <scope>NUCLEOTIDE SEQUENCE [LARGE SCALE GENOMIC DNA]</scope>
    <source>
        <strain evidence="4">DSM 44485</strain>
    </source>
</reference>
<evidence type="ECO:0000256" key="2">
    <source>
        <dbReference type="SAM" id="SignalP"/>
    </source>
</evidence>
<feature type="chain" id="PRO_5012692311" description="Secreted protein" evidence="2">
    <location>
        <begin position="32"/>
        <end position="414"/>
    </location>
</feature>
<organism evidence="3 4">
    <name type="scientific">Actinomadura mexicana</name>
    <dbReference type="NCBI Taxonomy" id="134959"/>
    <lineage>
        <taxon>Bacteria</taxon>
        <taxon>Bacillati</taxon>
        <taxon>Actinomycetota</taxon>
        <taxon>Actinomycetes</taxon>
        <taxon>Streptosporangiales</taxon>
        <taxon>Thermomonosporaceae</taxon>
        <taxon>Actinomadura</taxon>
    </lineage>
</organism>
<gene>
    <name evidence="3" type="ORF">SAMN06265355_103478</name>
</gene>
<feature type="signal peptide" evidence="2">
    <location>
        <begin position="1"/>
        <end position="31"/>
    </location>
</feature>
<dbReference type="AlphaFoldDB" id="A0A238WZP5"/>
<dbReference type="EMBL" id="FZNP01000003">
    <property type="protein sequence ID" value="SNR51694.1"/>
    <property type="molecule type" value="Genomic_DNA"/>
</dbReference>
<dbReference type="OrthoDB" id="618894at2"/>
<dbReference type="Proteomes" id="UP000198420">
    <property type="component" value="Unassembled WGS sequence"/>
</dbReference>
<proteinExistence type="predicted"/>
<name>A0A238WZP5_9ACTN</name>
<feature type="region of interest" description="Disordered" evidence="1">
    <location>
        <begin position="36"/>
        <end position="60"/>
    </location>
</feature>
<evidence type="ECO:0000256" key="1">
    <source>
        <dbReference type="SAM" id="MobiDB-lite"/>
    </source>
</evidence>
<dbReference type="RefSeq" id="WP_143227017.1">
    <property type="nucleotide sequence ID" value="NZ_FZNP01000003.1"/>
</dbReference>
<evidence type="ECO:0008006" key="5">
    <source>
        <dbReference type="Google" id="ProtNLM"/>
    </source>
</evidence>
<accession>A0A238WZP5</accession>
<protein>
    <recommendedName>
        <fullName evidence="5">Secreted protein</fullName>
    </recommendedName>
</protein>
<keyword evidence="4" id="KW-1185">Reference proteome</keyword>
<sequence>MQRTVTAVRWPGAAAVAAGVLAAAIPGVAHAAPAPASAESRAEPAARARTAAAPLDPRDFDLRRGTDRSGAIGALGGRLRRTGVAALLRSSGHARLGGGCGRAAGVPAGSLVYCFDRADSTTGNWVPQGVTSVSDAAAGERWAGGVRPILVSWHNGGRVRLTFVDPDRRTYRHVLLVAPVMRGGRPTYTDVGVHAGGIAWYGDKLYVADTRHGLREFDMRQIFDLAASRAGSTGHAGRIGLYGGTYYAHGFRYVMAQTSSRHFARGRVGGRCRGSGPLRMSWTAIDRTTWPHVLIAGEYCRPDWPRGRVVSWPLEALAGGGTASADGGARLPVDRVQGAVRTHGRWWFTQGRGGKRGRLFSTRHTGRGWAPVRRRTISYGPEDLSCHRGRHRVFTLAEHPGRRALWAFRAASCS</sequence>
<evidence type="ECO:0000313" key="4">
    <source>
        <dbReference type="Proteomes" id="UP000198420"/>
    </source>
</evidence>
<evidence type="ECO:0000313" key="3">
    <source>
        <dbReference type="EMBL" id="SNR51694.1"/>
    </source>
</evidence>